<protein>
    <submittedName>
        <fullName evidence="8">AEC family transporter</fullName>
    </submittedName>
</protein>
<keyword evidence="5 7" id="KW-1133">Transmembrane helix</keyword>
<keyword evidence="6 7" id="KW-0472">Membrane</keyword>
<keyword evidence="2" id="KW-0813">Transport</keyword>
<name>A0ABW2UVQ1_9BACI</name>
<keyword evidence="9" id="KW-1185">Reference proteome</keyword>
<evidence type="ECO:0000256" key="2">
    <source>
        <dbReference type="ARBA" id="ARBA00022448"/>
    </source>
</evidence>
<dbReference type="PANTHER" id="PTHR36838">
    <property type="entry name" value="AUXIN EFFLUX CARRIER FAMILY PROTEIN"/>
    <property type="match status" value="1"/>
</dbReference>
<accession>A0ABW2UVQ1</accession>
<evidence type="ECO:0000256" key="6">
    <source>
        <dbReference type="ARBA" id="ARBA00023136"/>
    </source>
</evidence>
<keyword evidence="3" id="KW-1003">Cell membrane</keyword>
<feature type="transmembrane region" description="Helical" evidence="7">
    <location>
        <begin position="67"/>
        <end position="88"/>
    </location>
</feature>
<sequence>MDSAWAFLQEMIQLYVIGIIGFTVRKTGILNQATDHVLTQLILYVTLPALILFSLAIPFSYALINEFLLLLGMSAYILLVAVCLARWMRRHSDLSARKGSVYEGLIIFGNQGYIGFAVIFAVFGEEGIVYLTLFNIIYFILIWTYGIYLFTKDKKQVNWRRLVRNPGILATLTGLLVLLLPVSWPGFIASTLESVGKTTVPLSMILIGSLIAGITYRDIAFMVKDKYLWLAGAAKLLIIPLLLLPFSLFSVPFSLLLVAVLTAGMPSAPTMSLYAQKFAADAHFASIGVMISSMFSIITIPLLYAVVHVIYM</sequence>
<dbReference type="EMBL" id="JBHTGR010000005">
    <property type="protein sequence ID" value="MFC7746387.1"/>
    <property type="molecule type" value="Genomic_DNA"/>
</dbReference>
<gene>
    <name evidence="8" type="ORF">ACFQU8_03915</name>
</gene>
<feature type="transmembrane region" description="Helical" evidence="7">
    <location>
        <begin position="41"/>
        <end position="61"/>
    </location>
</feature>
<feature type="transmembrane region" description="Helical" evidence="7">
    <location>
        <begin position="12"/>
        <end position="29"/>
    </location>
</feature>
<comment type="caution">
    <text evidence="8">The sequence shown here is derived from an EMBL/GenBank/DDBJ whole genome shotgun (WGS) entry which is preliminary data.</text>
</comment>
<organism evidence="8 9">
    <name type="scientific">Lentibacillus kimchii</name>
    <dbReference type="NCBI Taxonomy" id="1542911"/>
    <lineage>
        <taxon>Bacteria</taxon>
        <taxon>Bacillati</taxon>
        <taxon>Bacillota</taxon>
        <taxon>Bacilli</taxon>
        <taxon>Bacillales</taxon>
        <taxon>Bacillaceae</taxon>
        <taxon>Lentibacillus</taxon>
    </lineage>
</organism>
<evidence type="ECO:0000256" key="5">
    <source>
        <dbReference type="ARBA" id="ARBA00022989"/>
    </source>
</evidence>
<feature type="transmembrane region" description="Helical" evidence="7">
    <location>
        <begin position="100"/>
        <end position="122"/>
    </location>
</feature>
<feature type="transmembrane region" description="Helical" evidence="7">
    <location>
        <begin position="162"/>
        <end position="187"/>
    </location>
</feature>
<reference evidence="9" key="1">
    <citation type="journal article" date="2019" name="Int. J. Syst. Evol. Microbiol.">
        <title>The Global Catalogue of Microorganisms (GCM) 10K type strain sequencing project: providing services to taxonomists for standard genome sequencing and annotation.</title>
        <authorList>
            <consortium name="The Broad Institute Genomics Platform"/>
            <consortium name="The Broad Institute Genome Sequencing Center for Infectious Disease"/>
            <person name="Wu L."/>
            <person name="Ma J."/>
        </authorList>
    </citation>
    <scope>NUCLEOTIDE SEQUENCE [LARGE SCALE GENOMIC DNA]</scope>
    <source>
        <strain evidence="9">JCM 30234</strain>
    </source>
</reference>
<dbReference type="PANTHER" id="PTHR36838:SF1">
    <property type="entry name" value="SLR1864 PROTEIN"/>
    <property type="match status" value="1"/>
</dbReference>
<dbReference type="Pfam" id="PF03547">
    <property type="entry name" value="Mem_trans"/>
    <property type="match status" value="2"/>
</dbReference>
<feature type="transmembrane region" description="Helical" evidence="7">
    <location>
        <begin position="287"/>
        <end position="311"/>
    </location>
</feature>
<dbReference type="RefSeq" id="WP_382357871.1">
    <property type="nucleotide sequence ID" value="NZ_JBHTGR010000005.1"/>
</dbReference>
<keyword evidence="4 7" id="KW-0812">Transmembrane</keyword>
<evidence type="ECO:0000256" key="3">
    <source>
        <dbReference type="ARBA" id="ARBA00022475"/>
    </source>
</evidence>
<evidence type="ECO:0000256" key="1">
    <source>
        <dbReference type="ARBA" id="ARBA00004141"/>
    </source>
</evidence>
<evidence type="ECO:0000313" key="9">
    <source>
        <dbReference type="Proteomes" id="UP001596620"/>
    </source>
</evidence>
<dbReference type="Proteomes" id="UP001596620">
    <property type="component" value="Unassembled WGS sequence"/>
</dbReference>
<feature type="transmembrane region" description="Helical" evidence="7">
    <location>
        <begin position="128"/>
        <end position="150"/>
    </location>
</feature>
<feature type="transmembrane region" description="Helical" evidence="7">
    <location>
        <begin position="199"/>
        <end position="216"/>
    </location>
</feature>
<dbReference type="InterPro" id="IPR004776">
    <property type="entry name" value="Mem_transp_PIN-like"/>
</dbReference>
<comment type="subcellular location">
    <subcellularLocation>
        <location evidence="1">Membrane</location>
        <topology evidence="1">Multi-pass membrane protein</topology>
    </subcellularLocation>
</comment>
<evidence type="ECO:0000256" key="7">
    <source>
        <dbReference type="SAM" id="Phobius"/>
    </source>
</evidence>
<evidence type="ECO:0000313" key="8">
    <source>
        <dbReference type="EMBL" id="MFC7746387.1"/>
    </source>
</evidence>
<evidence type="ECO:0000256" key="4">
    <source>
        <dbReference type="ARBA" id="ARBA00022692"/>
    </source>
</evidence>
<proteinExistence type="predicted"/>